<comment type="caution">
    <text evidence="14">The sequence shown here is derived from an EMBL/GenBank/DDBJ whole genome shotgun (WGS) entry which is preliminary data.</text>
</comment>
<dbReference type="Proteomes" id="UP000316238">
    <property type="component" value="Unassembled WGS sequence"/>
</dbReference>
<keyword evidence="5 10" id="KW-0132">Cell division</keyword>
<evidence type="ECO:0000256" key="7">
    <source>
        <dbReference type="ARBA" id="ARBA00022989"/>
    </source>
</evidence>
<keyword evidence="6 11" id="KW-0812">Transmembrane</keyword>
<feature type="transmembrane region" description="Helical" evidence="11">
    <location>
        <begin position="172"/>
        <end position="193"/>
    </location>
</feature>
<feature type="transmembrane region" description="Helical" evidence="11">
    <location>
        <begin position="23"/>
        <end position="43"/>
    </location>
</feature>
<keyword evidence="15" id="KW-1185">Reference proteome</keyword>
<dbReference type="PIRSF" id="PIRSF003097">
    <property type="entry name" value="FtsX"/>
    <property type="match status" value="1"/>
</dbReference>
<evidence type="ECO:0000256" key="10">
    <source>
        <dbReference type="PIRNR" id="PIRNR003097"/>
    </source>
</evidence>
<dbReference type="Pfam" id="PF18075">
    <property type="entry name" value="FtsX_ECD"/>
    <property type="match status" value="1"/>
</dbReference>
<proteinExistence type="inferred from homology"/>
<dbReference type="AlphaFoldDB" id="A0A521G3T7"/>
<evidence type="ECO:0000256" key="2">
    <source>
        <dbReference type="ARBA" id="ARBA00007379"/>
    </source>
</evidence>
<gene>
    <name evidence="14" type="ORF">CDV28_10696</name>
</gene>
<feature type="domain" description="ABC3 transporter permease C-terminal" evidence="12">
    <location>
        <begin position="179"/>
        <end position="294"/>
    </location>
</feature>
<evidence type="ECO:0000313" key="14">
    <source>
        <dbReference type="EMBL" id="TAA75541.1"/>
    </source>
</evidence>
<dbReference type="EMBL" id="NQJD01000006">
    <property type="protein sequence ID" value="TAA75541.1"/>
    <property type="molecule type" value="Genomic_DNA"/>
</dbReference>
<keyword evidence="9 10" id="KW-0131">Cell cycle</keyword>
<dbReference type="Gene3D" id="3.30.70.3040">
    <property type="match status" value="1"/>
</dbReference>
<dbReference type="InterPro" id="IPR003838">
    <property type="entry name" value="ABC3_permease_C"/>
</dbReference>
<evidence type="ECO:0000259" key="12">
    <source>
        <dbReference type="Pfam" id="PF02687"/>
    </source>
</evidence>
<dbReference type="GO" id="GO:0032153">
    <property type="term" value="C:cell division site"/>
    <property type="evidence" value="ECO:0007669"/>
    <property type="project" value="TreeGrafter"/>
</dbReference>
<evidence type="ECO:0000256" key="4">
    <source>
        <dbReference type="ARBA" id="ARBA00022475"/>
    </source>
</evidence>
<evidence type="ECO:0000259" key="13">
    <source>
        <dbReference type="Pfam" id="PF18075"/>
    </source>
</evidence>
<organism evidence="14 15">
    <name type="scientific">Candidatus Electronema aureum</name>
    <dbReference type="NCBI Taxonomy" id="2005002"/>
    <lineage>
        <taxon>Bacteria</taxon>
        <taxon>Pseudomonadati</taxon>
        <taxon>Thermodesulfobacteriota</taxon>
        <taxon>Desulfobulbia</taxon>
        <taxon>Desulfobulbales</taxon>
        <taxon>Desulfobulbaceae</taxon>
        <taxon>Candidatus Electronema</taxon>
    </lineage>
</organism>
<dbReference type="GO" id="GO:0051301">
    <property type="term" value="P:cell division"/>
    <property type="evidence" value="ECO:0007669"/>
    <property type="project" value="UniProtKB-KW"/>
</dbReference>
<feature type="domain" description="FtsX extracellular" evidence="13">
    <location>
        <begin position="60"/>
        <end position="153"/>
    </location>
</feature>
<sequence length="295" mass="33733">MNFLLAVFSQTWRSIAETWRTQLLSLITITLSVLIFTFFYLVYSNALQVGSRLDNDLRLIVYLDEQPDANLQQEYQHKIEKFDQVERIEFVGKLEAYDRFKGQLDDSQDVLKDIPKDFLPPSIEIYPRRNLESLSRIKGFSEYLETMPGVLKVQYGREWVERFYSFIQLLRVVVFLSGSLLILTTTFMIGHSIRLTVFSRKKELELLRLVGASNSYIRVPFFLEGALLGALGSTAGIAALYLLFRWIKTNFAGQAAQGMFSFSFFSTSSVCMIIVLSILLCAGGSFVSIRKILSV</sequence>
<accession>A0A521G3T7</accession>
<keyword evidence="4 10" id="KW-1003">Cell membrane</keyword>
<dbReference type="GO" id="GO:0005886">
    <property type="term" value="C:plasma membrane"/>
    <property type="evidence" value="ECO:0007669"/>
    <property type="project" value="UniProtKB-SubCell"/>
</dbReference>
<keyword evidence="7 11" id="KW-1133">Transmembrane helix</keyword>
<evidence type="ECO:0000256" key="11">
    <source>
        <dbReference type="SAM" id="Phobius"/>
    </source>
</evidence>
<keyword evidence="8 10" id="KW-0472">Membrane</keyword>
<reference evidence="14" key="1">
    <citation type="submission" date="2017-07" db="EMBL/GenBank/DDBJ databases">
        <title>The cable genome - Insights into the physiology and evolution of filamentous bacteria capable of sulfide oxidation via long distance electron transfer.</title>
        <authorList>
            <person name="Thorup C."/>
            <person name="Bjerg J.T."/>
            <person name="Schreiber L."/>
            <person name="Nielsen L.P."/>
            <person name="Kjeldsen K.U."/>
            <person name="Boesen T."/>
            <person name="Boggild A."/>
            <person name="Meysman F."/>
            <person name="Geelhoed J."/>
            <person name="Schramm A."/>
        </authorList>
    </citation>
    <scope>NUCLEOTIDE SEQUENCE [LARGE SCALE GENOMIC DNA]</scope>
    <source>
        <strain evidence="14">GS</strain>
    </source>
</reference>
<evidence type="ECO:0000256" key="8">
    <source>
        <dbReference type="ARBA" id="ARBA00023136"/>
    </source>
</evidence>
<comment type="subcellular location">
    <subcellularLocation>
        <location evidence="1">Cell membrane</location>
        <topology evidence="1">Multi-pass membrane protein</topology>
    </subcellularLocation>
</comment>
<evidence type="ECO:0000256" key="1">
    <source>
        <dbReference type="ARBA" id="ARBA00004651"/>
    </source>
</evidence>
<evidence type="ECO:0000256" key="5">
    <source>
        <dbReference type="ARBA" id="ARBA00022618"/>
    </source>
</evidence>
<dbReference type="PANTHER" id="PTHR47755">
    <property type="entry name" value="CELL DIVISION PROTEIN FTSX"/>
    <property type="match status" value="1"/>
</dbReference>
<evidence type="ECO:0000256" key="6">
    <source>
        <dbReference type="ARBA" id="ARBA00022692"/>
    </source>
</evidence>
<evidence type="ECO:0000256" key="9">
    <source>
        <dbReference type="ARBA" id="ARBA00023306"/>
    </source>
</evidence>
<protein>
    <recommendedName>
        <fullName evidence="3 10">Cell division protein FtsX</fullName>
    </recommendedName>
</protein>
<feature type="transmembrane region" description="Helical" evidence="11">
    <location>
        <begin position="264"/>
        <end position="289"/>
    </location>
</feature>
<evidence type="ECO:0000256" key="3">
    <source>
        <dbReference type="ARBA" id="ARBA00021907"/>
    </source>
</evidence>
<name>A0A521G3T7_9BACT</name>
<dbReference type="Pfam" id="PF02687">
    <property type="entry name" value="FtsX"/>
    <property type="match status" value="1"/>
</dbReference>
<feature type="transmembrane region" description="Helical" evidence="11">
    <location>
        <begin position="221"/>
        <end position="244"/>
    </location>
</feature>
<evidence type="ECO:0000313" key="15">
    <source>
        <dbReference type="Proteomes" id="UP000316238"/>
    </source>
</evidence>
<dbReference type="InterPro" id="IPR004513">
    <property type="entry name" value="FtsX"/>
</dbReference>
<dbReference type="PANTHER" id="PTHR47755:SF1">
    <property type="entry name" value="CELL DIVISION PROTEIN FTSX"/>
    <property type="match status" value="1"/>
</dbReference>
<comment type="similarity">
    <text evidence="2 10">Belongs to the ABC-4 integral membrane protein family. FtsX subfamily.</text>
</comment>
<dbReference type="InterPro" id="IPR040690">
    <property type="entry name" value="FtsX_ECD"/>
</dbReference>